<accession>A0A0N5AMB6</accession>
<evidence type="ECO:0000313" key="3">
    <source>
        <dbReference type="WBParaSite" id="SMUV_0000571901-mRNA-1"/>
    </source>
</evidence>
<evidence type="ECO:0000256" key="1">
    <source>
        <dbReference type="SAM" id="SignalP"/>
    </source>
</evidence>
<reference evidence="3" key="1">
    <citation type="submission" date="2017-02" db="UniProtKB">
        <authorList>
            <consortium name="WormBaseParasite"/>
        </authorList>
    </citation>
    <scope>IDENTIFICATION</scope>
</reference>
<name>A0A0N5AMB6_9BILA</name>
<proteinExistence type="predicted"/>
<sequence length="111" mass="12660">MYLTLFLLLLPVVDGLQCFYCGPYLSASSQQCKGQPKAVECAASKGCIFNHAKKEDGTFFVEKRCSYLEENNNVDGELESQESSVSVPLIYAMPAAKRLLRYWRQYLRRSF</sequence>
<feature type="chain" id="PRO_5013380056" evidence="1">
    <location>
        <begin position="16"/>
        <end position="111"/>
    </location>
</feature>
<keyword evidence="2" id="KW-1185">Reference proteome</keyword>
<protein>
    <submittedName>
        <fullName evidence="3">UPAR/Ly6 domain-containing protein</fullName>
    </submittedName>
</protein>
<dbReference type="WBParaSite" id="SMUV_0000571901-mRNA-1">
    <property type="protein sequence ID" value="SMUV_0000571901-mRNA-1"/>
    <property type="gene ID" value="SMUV_0000571901"/>
</dbReference>
<dbReference type="Proteomes" id="UP000046393">
    <property type="component" value="Unplaced"/>
</dbReference>
<evidence type="ECO:0000313" key="2">
    <source>
        <dbReference type="Proteomes" id="UP000046393"/>
    </source>
</evidence>
<organism evidence="2 3">
    <name type="scientific">Syphacia muris</name>
    <dbReference type="NCBI Taxonomy" id="451379"/>
    <lineage>
        <taxon>Eukaryota</taxon>
        <taxon>Metazoa</taxon>
        <taxon>Ecdysozoa</taxon>
        <taxon>Nematoda</taxon>
        <taxon>Chromadorea</taxon>
        <taxon>Rhabditida</taxon>
        <taxon>Spirurina</taxon>
        <taxon>Oxyuridomorpha</taxon>
        <taxon>Oxyuroidea</taxon>
        <taxon>Oxyuridae</taxon>
        <taxon>Syphacia</taxon>
    </lineage>
</organism>
<keyword evidence="1" id="KW-0732">Signal</keyword>
<dbReference type="AlphaFoldDB" id="A0A0N5AMB6"/>
<feature type="signal peptide" evidence="1">
    <location>
        <begin position="1"/>
        <end position="15"/>
    </location>
</feature>